<evidence type="ECO:0000256" key="1">
    <source>
        <dbReference type="ARBA" id="ARBA00006484"/>
    </source>
</evidence>
<keyword evidence="6" id="KW-1185">Reference proteome</keyword>
<dbReference type="CDD" id="cd05233">
    <property type="entry name" value="SDR_c"/>
    <property type="match status" value="1"/>
</dbReference>
<evidence type="ECO:0000256" key="3">
    <source>
        <dbReference type="ARBA" id="ARBA00023027"/>
    </source>
</evidence>
<accession>A0A931FFC7</accession>
<keyword evidence="3" id="KW-0520">NAD</keyword>
<dbReference type="InterPro" id="IPR036291">
    <property type="entry name" value="NAD(P)-bd_dom_sf"/>
</dbReference>
<dbReference type="Proteomes" id="UP000657385">
    <property type="component" value="Unassembled WGS sequence"/>
</dbReference>
<keyword evidence="2" id="KW-0560">Oxidoreductase</keyword>
<evidence type="ECO:0000313" key="6">
    <source>
        <dbReference type="Proteomes" id="UP000657385"/>
    </source>
</evidence>
<dbReference type="EMBL" id="JADPRT010000006">
    <property type="protein sequence ID" value="MBF9069681.1"/>
    <property type="molecule type" value="Genomic_DNA"/>
</dbReference>
<evidence type="ECO:0000259" key="4">
    <source>
        <dbReference type="SMART" id="SM00822"/>
    </source>
</evidence>
<dbReference type="AlphaFoldDB" id="A0A931FFC7"/>
<organism evidence="5 6">
    <name type="scientific">Streptacidiphilus fuscans</name>
    <dbReference type="NCBI Taxonomy" id="2789292"/>
    <lineage>
        <taxon>Bacteria</taxon>
        <taxon>Bacillati</taxon>
        <taxon>Actinomycetota</taxon>
        <taxon>Actinomycetes</taxon>
        <taxon>Kitasatosporales</taxon>
        <taxon>Streptomycetaceae</taxon>
        <taxon>Streptacidiphilus</taxon>
    </lineage>
</organism>
<sequence>MAEPLVDLRGRSCLVTGAASGIGRATAELLVRLGAQVVAADVDADGLARLTARTAMREDAPGDAGGEVVTLVCDVTVPEDVRRMVDQAVTRFGRLDVAVANAGILPLSDLAETSPEDWDKVMAVDGKGMFLTCKYAIEAMAGQPRGGAVVCVSSISGLAGQARQAAYGPAKFVASGLTMHLAVEWADRGIRVNAVAPGTITTERVQALQDEPGGPEYLDVMARSHPLGRLGEPEEVARAIAFLASDAASFITGVVLPVDGGYLAR</sequence>
<dbReference type="PRINTS" id="PR00081">
    <property type="entry name" value="GDHRDH"/>
</dbReference>
<proteinExistence type="inferred from homology"/>
<dbReference type="InterPro" id="IPR002347">
    <property type="entry name" value="SDR_fam"/>
</dbReference>
<dbReference type="FunFam" id="3.40.50.720:FF:000084">
    <property type="entry name" value="Short-chain dehydrogenase reductase"/>
    <property type="match status" value="1"/>
</dbReference>
<evidence type="ECO:0000313" key="5">
    <source>
        <dbReference type="EMBL" id="MBF9069681.1"/>
    </source>
</evidence>
<dbReference type="PRINTS" id="PR00080">
    <property type="entry name" value="SDRFAMILY"/>
</dbReference>
<protein>
    <submittedName>
        <fullName evidence="5">SDR family oxidoreductase</fullName>
    </submittedName>
</protein>
<evidence type="ECO:0000256" key="2">
    <source>
        <dbReference type="ARBA" id="ARBA00023002"/>
    </source>
</evidence>
<dbReference type="InterPro" id="IPR057326">
    <property type="entry name" value="KR_dom"/>
</dbReference>
<dbReference type="Gene3D" id="3.40.50.720">
    <property type="entry name" value="NAD(P)-binding Rossmann-like Domain"/>
    <property type="match status" value="1"/>
</dbReference>
<dbReference type="PANTHER" id="PTHR24321:SF8">
    <property type="entry name" value="ESTRADIOL 17-BETA-DEHYDROGENASE 8-RELATED"/>
    <property type="match status" value="1"/>
</dbReference>
<comment type="caution">
    <text evidence="5">The sequence shown here is derived from an EMBL/GenBank/DDBJ whole genome shotgun (WGS) entry which is preliminary data.</text>
</comment>
<name>A0A931FFC7_9ACTN</name>
<reference evidence="5" key="1">
    <citation type="submission" date="2020-11" db="EMBL/GenBank/DDBJ databases">
        <title>Isolation and identification of active actinomycetes.</title>
        <authorList>
            <person name="Yu B."/>
        </authorList>
    </citation>
    <scope>NUCLEOTIDE SEQUENCE</scope>
    <source>
        <strain evidence="5">NEAU-YB345</strain>
    </source>
</reference>
<comment type="similarity">
    <text evidence="1">Belongs to the short-chain dehydrogenases/reductases (SDR) family.</text>
</comment>
<gene>
    <name evidence="5" type="ORF">I2501_16775</name>
</gene>
<dbReference type="GO" id="GO:0016491">
    <property type="term" value="F:oxidoreductase activity"/>
    <property type="evidence" value="ECO:0007669"/>
    <property type="project" value="UniProtKB-KW"/>
</dbReference>
<dbReference type="NCBIfam" id="NF005559">
    <property type="entry name" value="PRK07231.1"/>
    <property type="match status" value="1"/>
</dbReference>
<dbReference type="Pfam" id="PF13561">
    <property type="entry name" value="adh_short_C2"/>
    <property type="match status" value="1"/>
</dbReference>
<dbReference type="RefSeq" id="WP_196194851.1">
    <property type="nucleotide sequence ID" value="NZ_JADPRT010000006.1"/>
</dbReference>
<dbReference type="PANTHER" id="PTHR24321">
    <property type="entry name" value="DEHYDROGENASES, SHORT CHAIN"/>
    <property type="match status" value="1"/>
</dbReference>
<feature type="domain" description="Ketoreductase" evidence="4">
    <location>
        <begin position="11"/>
        <end position="188"/>
    </location>
</feature>
<dbReference type="SMART" id="SM00822">
    <property type="entry name" value="PKS_KR"/>
    <property type="match status" value="1"/>
</dbReference>
<dbReference type="SUPFAM" id="SSF51735">
    <property type="entry name" value="NAD(P)-binding Rossmann-fold domains"/>
    <property type="match status" value="1"/>
</dbReference>